<reference evidence="7" key="1">
    <citation type="submission" date="2020-11" db="EMBL/GenBank/DDBJ databases">
        <title>Gallus gallus (Chicken) genome, bGalGal1, GRCg7b, maternal haplotype autosomes + Z &amp; W.</title>
        <authorList>
            <person name="Warren W."/>
            <person name="Formenti G."/>
            <person name="Fedrigo O."/>
            <person name="Haase B."/>
            <person name="Mountcastle J."/>
            <person name="Balacco J."/>
            <person name="Tracey A."/>
            <person name="Schneider V."/>
            <person name="Okimoto R."/>
            <person name="Cheng H."/>
            <person name="Hawken R."/>
            <person name="Howe K."/>
            <person name="Jarvis E.D."/>
        </authorList>
    </citation>
    <scope>NUCLEOTIDE SEQUENCE [LARGE SCALE GENOMIC DNA]</scope>
    <source>
        <strain evidence="7">Broiler</strain>
    </source>
</reference>
<comment type="similarity">
    <text evidence="2">Belongs to the CCDC172 family.</text>
</comment>
<comment type="subcellular location">
    <subcellularLocation>
        <location evidence="1">Cytoplasm</location>
    </subcellularLocation>
</comment>
<name>A0A8V0ZRA2_CHICK</name>
<evidence type="ECO:0000256" key="6">
    <source>
        <dbReference type="SAM" id="Coils"/>
    </source>
</evidence>
<keyword evidence="8" id="KW-1185">Reference proteome</keyword>
<evidence type="ECO:0000313" key="7">
    <source>
        <dbReference type="Ensembl" id="ENSGALP00010033361.1"/>
    </source>
</evidence>
<dbReference type="AlphaFoldDB" id="A0A8V0ZRA2"/>
<protein>
    <recommendedName>
        <fullName evidence="3">Coiled-coil domain-containing protein 172</fullName>
    </recommendedName>
</protein>
<keyword evidence="5 6" id="KW-0175">Coiled coil</keyword>
<evidence type="ECO:0000256" key="5">
    <source>
        <dbReference type="ARBA" id="ARBA00023054"/>
    </source>
</evidence>
<dbReference type="Ensembl" id="ENSGALT00010055149.1">
    <property type="protein sequence ID" value="ENSGALP00010033361.1"/>
    <property type="gene ID" value="ENSGALG00010022668.1"/>
</dbReference>
<evidence type="ECO:0000256" key="4">
    <source>
        <dbReference type="ARBA" id="ARBA00022490"/>
    </source>
</evidence>
<organism evidence="7 8">
    <name type="scientific">Gallus gallus</name>
    <name type="common">Chicken</name>
    <dbReference type="NCBI Taxonomy" id="9031"/>
    <lineage>
        <taxon>Eukaryota</taxon>
        <taxon>Metazoa</taxon>
        <taxon>Chordata</taxon>
        <taxon>Craniata</taxon>
        <taxon>Vertebrata</taxon>
        <taxon>Euteleostomi</taxon>
        <taxon>Archelosauria</taxon>
        <taxon>Archosauria</taxon>
        <taxon>Dinosauria</taxon>
        <taxon>Saurischia</taxon>
        <taxon>Theropoda</taxon>
        <taxon>Coelurosauria</taxon>
        <taxon>Aves</taxon>
        <taxon>Neognathae</taxon>
        <taxon>Galloanserae</taxon>
        <taxon>Galliformes</taxon>
        <taxon>Phasianidae</taxon>
        <taxon>Phasianinae</taxon>
        <taxon>Gallus</taxon>
    </lineage>
</organism>
<dbReference type="PANTHER" id="PTHR22419">
    <property type="entry name" value="COILED-COIL DOMAIN-CONTAINING PROTEIN 172"/>
    <property type="match status" value="1"/>
</dbReference>
<evidence type="ECO:0000256" key="2">
    <source>
        <dbReference type="ARBA" id="ARBA00008975"/>
    </source>
</evidence>
<dbReference type="Proteomes" id="UP000000539">
    <property type="component" value="Chromosome 6"/>
</dbReference>
<evidence type="ECO:0000313" key="8">
    <source>
        <dbReference type="Proteomes" id="UP000000539"/>
    </source>
</evidence>
<evidence type="ECO:0000256" key="3">
    <source>
        <dbReference type="ARBA" id="ARBA00022327"/>
    </source>
</evidence>
<keyword evidence="4" id="KW-0963">Cytoplasm</keyword>
<reference evidence="7" key="2">
    <citation type="submission" date="2025-08" db="UniProtKB">
        <authorList>
            <consortium name="Ensembl"/>
        </authorList>
    </citation>
    <scope>IDENTIFICATION</scope>
    <source>
        <strain evidence="7">broiler</strain>
    </source>
</reference>
<dbReference type="PANTHER" id="PTHR22419:SF2">
    <property type="entry name" value="COILED-COIL DOMAIN-CONTAINING PROTEIN 172"/>
    <property type="match status" value="1"/>
</dbReference>
<accession>A0A8V0ZRA2</accession>
<evidence type="ECO:0000256" key="1">
    <source>
        <dbReference type="ARBA" id="ARBA00004496"/>
    </source>
</evidence>
<sequence length="165" mass="19619">VFLPTDAKRKMTEEEDNFTREVTEFNDEYGLTSNRELLIKKKAKTEINDLEKEAAVLKNEMETMEHKNVHLNALQLQKNELKQELFTLKSELKDLEKLIKEAEGTMKALEAEKVQVTEKPQTNPECLRLKKELENYKDDDWESIYETLRTEVEILVQEYKQRKRI</sequence>
<dbReference type="GO" id="GO:0005737">
    <property type="term" value="C:cytoplasm"/>
    <property type="evidence" value="ECO:0007669"/>
    <property type="project" value="UniProtKB-SubCell"/>
</dbReference>
<feature type="coiled-coil region" evidence="6">
    <location>
        <begin position="8"/>
        <end position="119"/>
    </location>
</feature>
<dbReference type="InterPro" id="IPR029618">
    <property type="entry name" value="CCDC172"/>
</dbReference>
<dbReference type="GeneTree" id="ENSGT00390000005203"/>
<proteinExistence type="inferred from homology"/>
<reference evidence="7" key="3">
    <citation type="submission" date="2025-09" db="UniProtKB">
        <authorList>
            <consortium name="Ensembl"/>
        </authorList>
    </citation>
    <scope>IDENTIFICATION</scope>
    <source>
        <strain evidence="7">broiler</strain>
    </source>
</reference>